<keyword evidence="5 7" id="KW-0560">Oxidoreductase</keyword>
<keyword evidence="2 7" id="KW-0662">Pyridine nucleotide biosynthesis</keyword>
<sequence length="189" mass="20939">MAITRPFNFAQWVEEHRHLLKPPVGNQQVFKDNKDFIVMVVGGPNARKDYHVDEGEELFWQLEGTMTVKIIEDGQPVDITIGPGDMFLLPGGVPHSPRRPAGTVGLVLERYRQPGELDGFQWYCENCGHKLYEEFAEITDIVAQLPPIMNRFWANNDLRTCKVCGTYLEAPPAAGVAPAAPAPAAPAVS</sequence>
<evidence type="ECO:0000256" key="6">
    <source>
        <dbReference type="ARBA" id="ARBA00023004"/>
    </source>
</evidence>
<comment type="similarity">
    <text evidence="7">Belongs to the 3-HAO family.</text>
</comment>
<evidence type="ECO:0000313" key="9">
    <source>
        <dbReference type="Proteomes" id="UP000559626"/>
    </source>
</evidence>
<dbReference type="CDD" id="cd06123">
    <property type="entry name" value="cupin_HAO"/>
    <property type="match status" value="1"/>
</dbReference>
<feature type="binding site" evidence="7">
    <location>
        <position position="127"/>
    </location>
    <ligand>
        <name>Fe cation</name>
        <dbReference type="ChEBI" id="CHEBI:24875"/>
        <label>2</label>
    </ligand>
</feature>
<comment type="pathway">
    <text evidence="7">Cofactor biosynthesis; NAD(+) biosynthesis; quinolinate from L-kynurenine: step 3/3.</text>
</comment>
<feature type="binding site" evidence="7">
    <location>
        <position position="109"/>
    </location>
    <ligand>
        <name>substrate</name>
    </ligand>
</feature>
<comment type="cofactor">
    <cofactor evidence="7">
        <name>Fe(2+)</name>
        <dbReference type="ChEBI" id="CHEBI:29033"/>
    </cofactor>
    <text evidence="7">Binds 2 Fe(2+) ions per subunit.</text>
</comment>
<evidence type="ECO:0000256" key="4">
    <source>
        <dbReference type="ARBA" id="ARBA00022964"/>
    </source>
</evidence>
<dbReference type="NCBIfam" id="NF009763">
    <property type="entry name" value="PRK13264.1"/>
    <property type="match status" value="1"/>
</dbReference>
<organism evidence="8 9">
    <name type="scientific">Hymenobacter polaris</name>
    <dbReference type="NCBI Taxonomy" id="2682546"/>
    <lineage>
        <taxon>Bacteria</taxon>
        <taxon>Pseudomonadati</taxon>
        <taxon>Bacteroidota</taxon>
        <taxon>Cytophagia</taxon>
        <taxon>Cytophagales</taxon>
        <taxon>Hymenobacteraceae</taxon>
        <taxon>Hymenobacter</taxon>
    </lineage>
</organism>
<dbReference type="UniPathway" id="UPA00253">
    <property type="reaction ID" value="UER00330"/>
</dbReference>
<keyword evidence="9" id="KW-1185">Reference proteome</keyword>
<feature type="binding site" evidence="7">
    <location>
        <position position="57"/>
    </location>
    <ligand>
        <name>Fe cation</name>
        <dbReference type="ChEBI" id="CHEBI:24875"/>
        <label>1</label>
        <note>catalytic</note>
    </ligand>
</feature>
<dbReference type="GO" id="GO:0008198">
    <property type="term" value="F:ferrous iron binding"/>
    <property type="evidence" value="ECO:0007669"/>
    <property type="project" value="UniProtKB-UniRule"/>
</dbReference>
<dbReference type="GO" id="GO:0019805">
    <property type="term" value="P:quinolinate biosynthetic process"/>
    <property type="evidence" value="ECO:0007669"/>
    <property type="project" value="UniProtKB-UniRule"/>
</dbReference>
<dbReference type="GO" id="GO:0000334">
    <property type="term" value="F:3-hydroxyanthranilate 3,4-dioxygenase activity"/>
    <property type="evidence" value="ECO:0007669"/>
    <property type="project" value="UniProtKB-UniRule"/>
</dbReference>
<dbReference type="InterPro" id="IPR014710">
    <property type="entry name" value="RmlC-like_jellyroll"/>
</dbReference>
<feature type="binding site" evidence="7">
    <location>
        <position position="99"/>
    </location>
    <ligand>
        <name>substrate</name>
    </ligand>
</feature>
<comment type="caution">
    <text evidence="8">The sequence shown here is derived from an EMBL/GenBank/DDBJ whole genome shotgun (WGS) entry which is preliminary data.</text>
</comment>
<evidence type="ECO:0000256" key="1">
    <source>
        <dbReference type="ARBA" id="ARBA00002752"/>
    </source>
</evidence>
<dbReference type="Gene3D" id="2.60.120.10">
    <property type="entry name" value="Jelly Rolls"/>
    <property type="match status" value="1"/>
</dbReference>
<dbReference type="GO" id="GO:0006569">
    <property type="term" value="P:L-tryptophan catabolic process"/>
    <property type="evidence" value="ECO:0007669"/>
    <property type="project" value="UniProtKB-UniRule"/>
</dbReference>
<dbReference type="PANTHER" id="PTHR15497">
    <property type="entry name" value="3-HYDROXYANTHRANILATE 3,4-DIOXYGENASE"/>
    <property type="match status" value="1"/>
</dbReference>
<feature type="binding site" evidence="7">
    <location>
        <position position="164"/>
    </location>
    <ligand>
        <name>Fe cation</name>
        <dbReference type="ChEBI" id="CHEBI:24875"/>
        <label>2</label>
    </ligand>
</feature>
<dbReference type="InterPro" id="IPR010329">
    <property type="entry name" value="3hydroanth_dOase"/>
</dbReference>
<dbReference type="HAMAP" id="MF_00825">
    <property type="entry name" value="3_HAO"/>
    <property type="match status" value="1"/>
</dbReference>
<accession>A0A7Y0AGP8</accession>
<dbReference type="Proteomes" id="UP000559626">
    <property type="component" value="Unassembled WGS sequence"/>
</dbReference>
<dbReference type="NCBIfam" id="TIGR03037">
    <property type="entry name" value="anthran_nbaC"/>
    <property type="match status" value="1"/>
</dbReference>
<dbReference type="GO" id="GO:0009435">
    <property type="term" value="P:NAD+ biosynthetic process"/>
    <property type="evidence" value="ECO:0007669"/>
    <property type="project" value="UniProtKB-UniPathway"/>
</dbReference>
<feature type="binding site" evidence="7">
    <location>
        <position position="124"/>
    </location>
    <ligand>
        <name>Fe cation</name>
        <dbReference type="ChEBI" id="CHEBI:24875"/>
        <label>2</label>
    </ligand>
</feature>
<keyword evidence="6 7" id="KW-0408">Iron</keyword>
<evidence type="ECO:0000256" key="2">
    <source>
        <dbReference type="ARBA" id="ARBA00022642"/>
    </source>
</evidence>
<evidence type="ECO:0000256" key="7">
    <source>
        <dbReference type="HAMAP-Rule" id="MF_00825"/>
    </source>
</evidence>
<feature type="binding site" evidence="7">
    <location>
        <position position="51"/>
    </location>
    <ligand>
        <name>Fe cation</name>
        <dbReference type="ChEBI" id="CHEBI:24875"/>
        <label>1</label>
        <note>catalytic</note>
    </ligand>
</feature>
<keyword evidence="3 7" id="KW-0479">Metal-binding</keyword>
<name>A0A7Y0AGP8_9BACT</name>
<dbReference type="EC" id="1.13.11.6" evidence="7"/>
<dbReference type="RefSeq" id="WP_169532708.1">
    <property type="nucleotide sequence ID" value="NZ_JABBGH010000003.1"/>
</dbReference>
<dbReference type="EMBL" id="JABBGH010000003">
    <property type="protein sequence ID" value="NML67012.1"/>
    <property type="molecule type" value="Genomic_DNA"/>
</dbReference>
<keyword evidence="4 7" id="KW-0223">Dioxygenase</keyword>
<proteinExistence type="inferred from homology"/>
<evidence type="ECO:0000313" key="8">
    <source>
        <dbReference type="EMBL" id="NML67012.1"/>
    </source>
</evidence>
<reference evidence="8 9" key="1">
    <citation type="submission" date="2020-04" db="EMBL/GenBank/DDBJ databases">
        <title>Hymenobacter polaris sp. nov., isolated from Arctic soil.</title>
        <authorList>
            <person name="Dahal R.H."/>
        </authorList>
    </citation>
    <scope>NUCLEOTIDE SEQUENCE [LARGE SCALE GENOMIC DNA]</scope>
    <source>
        <strain evidence="8 9">RP-2-7</strain>
    </source>
</reference>
<comment type="catalytic activity">
    <reaction evidence="7">
        <text>3-hydroxyanthranilate + O2 = (2Z,4Z)-2-amino-3-carboxymuconate 6-semialdehyde</text>
        <dbReference type="Rhea" id="RHEA:17953"/>
        <dbReference type="ChEBI" id="CHEBI:15379"/>
        <dbReference type="ChEBI" id="CHEBI:36559"/>
        <dbReference type="ChEBI" id="CHEBI:77612"/>
        <dbReference type="EC" id="1.13.11.6"/>
    </reaction>
</comment>
<feature type="binding site" evidence="7">
    <location>
        <position position="57"/>
    </location>
    <ligand>
        <name>substrate</name>
    </ligand>
</feature>
<evidence type="ECO:0000256" key="3">
    <source>
        <dbReference type="ARBA" id="ARBA00022723"/>
    </source>
</evidence>
<dbReference type="PANTHER" id="PTHR15497:SF1">
    <property type="entry name" value="3-HYDROXYANTHRANILATE 3,4-DIOXYGENASE"/>
    <property type="match status" value="1"/>
</dbReference>
<dbReference type="InterPro" id="IPR011051">
    <property type="entry name" value="RmlC_Cupin_sf"/>
</dbReference>
<dbReference type="Pfam" id="PF06052">
    <property type="entry name" value="3-HAO"/>
    <property type="match status" value="1"/>
</dbReference>
<dbReference type="SUPFAM" id="SSF51182">
    <property type="entry name" value="RmlC-like cupins"/>
    <property type="match status" value="1"/>
</dbReference>
<feature type="binding site" evidence="7">
    <location>
        <position position="47"/>
    </location>
    <ligand>
        <name>O2</name>
        <dbReference type="ChEBI" id="CHEBI:15379"/>
    </ligand>
</feature>
<evidence type="ECO:0000256" key="5">
    <source>
        <dbReference type="ARBA" id="ARBA00023002"/>
    </source>
</evidence>
<dbReference type="GO" id="GO:0043420">
    <property type="term" value="P:anthranilate metabolic process"/>
    <property type="evidence" value="ECO:0007669"/>
    <property type="project" value="UniProtKB-UniRule"/>
</dbReference>
<comment type="function">
    <text evidence="1 7">Catalyzes the oxidative ring opening of 3-hydroxyanthranilate to 2-amino-3-carboxymuconate semialdehyde, which spontaneously cyclizes to quinolinate.</text>
</comment>
<feature type="binding site" evidence="7">
    <location>
        <position position="161"/>
    </location>
    <ligand>
        <name>Fe cation</name>
        <dbReference type="ChEBI" id="CHEBI:24875"/>
        <label>2</label>
    </ligand>
</feature>
<gene>
    <name evidence="7" type="primary">nbaC</name>
    <name evidence="8" type="ORF">HHL22_17535</name>
</gene>
<dbReference type="AlphaFoldDB" id="A0A7Y0AGP8"/>
<feature type="binding site" evidence="7">
    <location>
        <position position="95"/>
    </location>
    <ligand>
        <name>Fe cation</name>
        <dbReference type="ChEBI" id="CHEBI:24875"/>
        <label>1</label>
        <note>catalytic</note>
    </ligand>
</feature>
<protein>
    <recommendedName>
        <fullName evidence="7">3-hydroxyanthranilate 3,4-dioxygenase</fullName>
        <ecNumber evidence="7">1.13.11.6</ecNumber>
    </recommendedName>
    <alternativeName>
        <fullName evidence="7">3-hydroxyanthranilate oxygenase</fullName>
        <shortName evidence="7">3-HAO</shortName>
    </alternativeName>
    <alternativeName>
        <fullName evidence="7">3-hydroxyanthranilic acid dioxygenase</fullName>
        <shortName evidence="7">HAD</shortName>
    </alternativeName>
</protein>